<dbReference type="SUPFAM" id="SSF46785">
    <property type="entry name" value="Winged helix' DNA-binding domain"/>
    <property type="match status" value="1"/>
</dbReference>
<keyword evidence="3" id="KW-0804">Transcription</keyword>
<dbReference type="PRINTS" id="PR00778">
    <property type="entry name" value="HTHARSR"/>
</dbReference>
<evidence type="ECO:0000256" key="3">
    <source>
        <dbReference type="ARBA" id="ARBA00023163"/>
    </source>
</evidence>
<dbReference type="Pfam" id="PF01022">
    <property type="entry name" value="HTH_5"/>
    <property type="match status" value="1"/>
</dbReference>
<dbReference type="PANTHER" id="PTHR33154">
    <property type="entry name" value="TRANSCRIPTIONAL REGULATOR, ARSR FAMILY"/>
    <property type="match status" value="1"/>
</dbReference>
<evidence type="ECO:0000256" key="1">
    <source>
        <dbReference type="ARBA" id="ARBA00023015"/>
    </source>
</evidence>
<dbReference type="CDD" id="cd00090">
    <property type="entry name" value="HTH_ARSR"/>
    <property type="match status" value="1"/>
</dbReference>
<accession>A0ABM8IMH2</accession>
<dbReference type="Proteomes" id="UP001432099">
    <property type="component" value="Chromosome"/>
</dbReference>
<dbReference type="SMART" id="SM00418">
    <property type="entry name" value="HTH_ARSR"/>
    <property type="match status" value="1"/>
</dbReference>
<dbReference type="PANTHER" id="PTHR33154:SF18">
    <property type="entry name" value="ARSENICAL RESISTANCE OPERON REPRESSOR"/>
    <property type="match status" value="1"/>
</dbReference>
<dbReference type="InterPro" id="IPR036390">
    <property type="entry name" value="WH_DNA-bd_sf"/>
</dbReference>
<evidence type="ECO:0000259" key="4">
    <source>
        <dbReference type="PROSITE" id="PS50987"/>
    </source>
</evidence>
<dbReference type="InterPro" id="IPR001845">
    <property type="entry name" value="HTH_ArsR_DNA-bd_dom"/>
</dbReference>
<sequence length="97" mass="11175">MKEEEAAQCFKALSDTNRLKIIGLLVQRERCACELLEFFQISQPTLSHHMKILVSCGLVQSRKVGTWNYYRMNEAGKKELLRQLSQLLSITEEGKES</sequence>
<dbReference type="InterPro" id="IPR036388">
    <property type="entry name" value="WH-like_DNA-bd_sf"/>
</dbReference>
<dbReference type="NCBIfam" id="NF033788">
    <property type="entry name" value="HTH_metalloreg"/>
    <property type="match status" value="1"/>
</dbReference>
<dbReference type="InterPro" id="IPR011991">
    <property type="entry name" value="ArsR-like_HTH"/>
</dbReference>
<keyword evidence="6" id="KW-1185">Reference proteome</keyword>
<evidence type="ECO:0000313" key="6">
    <source>
        <dbReference type="Proteomes" id="UP001432099"/>
    </source>
</evidence>
<dbReference type="PROSITE" id="PS50987">
    <property type="entry name" value="HTH_ARSR_2"/>
    <property type="match status" value="1"/>
</dbReference>
<gene>
    <name evidence="5" type="primary">arsR</name>
    <name evidence="5" type="ORF">T23_10960</name>
</gene>
<evidence type="ECO:0000256" key="2">
    <source>
        <dbReference type="ARBA" id="ARBA00023125"/>
    </source>
</evidence>
<organism evidence="5 6">
    <name type="scientific">Turicibacter faecis</name>
    <dbReference type="NCBI Taxonomy" id="2963365"/>
    <lineage>
        <taxon>Bacteria</taxon>
        <taxon>Bacillati</taxon>
        <taxon>Bacillota</taxon>
        <taxon>Erysipelotrichia</taxon>
        <taxon>Erysipelotrichales</taxon>
        <taxon>Turicibacteraceae</taxon>
        <taxon>Turicibacter</taxon>
    </lineage>
</organism>
<keyword evidence="2" id="KW-0238">DNA-binding</keyword>
<name>A0ABM8IMH2_9FIRM</name>
<keyword evidence="1" id="KW-0805">Transcription regulation</keyword>
<reference evidence="5" key="1">
    <citation type="journal article" date="2024" name="Int. J. Syst. Evol. Microbiol.">
        <title>Turicibacter faecis sp. nov., isolated from faeces of heart failure mouse model.</title>
        <authorList>
            <person name="Imamura Y."/>
            <person name="Motooka D."/>
            <person name="Nakajima Y."/>
            <person name="Ito S."/>
            <person name="Kitakaze M."/>
            <person name="Iida T."/>
            <person name="Nakamura S."/>
        </authorList>
    </citation>
    <scope>NUCLEOTIDE SEQUENCE</scope>
    <source>
        <strain evidence="5">TC023</strain>
    </source>
</reference>
<dbReference type="EMBL" id="AP028127">
    <property type="protein sequence ID" value="BEH90994.1"/>
    <property type="molecule type" value="Genomic_DNA"/>
</dbReference>
<dbReference type="Gene3D" id="1.10.10.10">
    <property type="entry name" value="Winged helix-like DNA-binding domain superfamily/Winged helix DNA-binding domain"/>
    <property type="match status" value="1"/>
</dbReference>
<dbReference type="InterPro" id="IPR051081">
    <property type="entry name" value="HTH_MetalResp_TranReg"/>
</dbReference>
<dbReference type="RefSeq" id="WP_262950485.1">
    <property type="nucleotide sequence ID" value="NZ_AP028127.1"/>
</dbReference>
<protein>
    <submittedName>
        <fullName evidence="5">Transcriptional regulator</fullName>
    </submittedName>
</protein>
<proteinExistence type="predicted"/>
<feature type="domain" description="HTH arsR-type" evidence="4">
    <location>
        <begin position="1"/>
        <end position="92"/>
    </location>
</feature>
<evidence type="ECO:0000313" key="5">
    <source>
        <dbReference type="EMBL" id="BEH90994.1"/>
    </source>
</evidence>